<dbReference type="EMBL" id="CAXITT010000107">
    <property type="protein sequence ID" value="CAL1532123.1"/>
    <property type="molecule type" value="Genomic_DNA"/>
</dbReference>
<evidence type="ECO:0000256" key="3">
    <source>
        <dbReference type="ARBA" id="ARBA00022630"/>
    </source>
</evidence>
<name>A0AAV2HER5_LYMST</name>
<dbReference type="GO" id="GO:0030328">
    <property type="term" value="P:prenylcysteine catabolic process"/>
    <property type="evidence" value="ECO:0007669"/>
    <property type="project" value="InterPro"/>
</dbReference>
<dbReference type="SUPFAM" id="SSF51905">
    <property type="entry name" value="FAD/NAD(P)-binding domain"/>
    <property type="match status" value="1"/>
</dbReference>
<dbReference type="InterPro" id="IPR017046">
    <property type="entry name" value="Prenylcysteine_Oxase1"/>
</dbReference>
<evidence type="ECO:0000256" key="4">
    <source>
        <dbReference type="ARBA" id="ARBA00022729"/>
    </source>
</evidence>
<evidence type="ECO:0000256" key="1">
    <source>
        <dbReference type="ARBA" id="ARBA00001974"/>
    </source>
</evidence>
<keyword evidence="7" id="KW-0325">Glycoprotein</keyword>
<comment type="caution">
    <text evidence="10">The sequence shown here is derived from an EMBL/GenBank/DDBJ whole genome shotgun (WGS) entry which is preliminary data.</text>
</comment>
<dbReference type="InterPro" id="IPR036188">
    <property type="entry name" value="FAD/NAD-bd_sf"/>
</dbReference>
<organism evidence="10 11">
    <name type="scientific">Lymnaea stagnalis</name>
    <name type="common">Great pond snail</name>
    <name type="synonym">Helix stagnalis</name>
    <dbReference type="NCBI Taxonomy" id="6523"/>
    <lineage>
        <taxon>Eukaryota</taxon>
        <taxon>Metazoa</taxon>
        <taxon>Spiralia</taxon>
        <taxon>Lophotrochozoa</taxon>
        <taxon>Mollusca</taxon>
        <taxon>Gastropoda</taxon>
        <taxon>Heterobranchia</taxon>
        <taxon>Euthyneura</taxon>
        <taxon>Panpulmonata</taxon>
        <taxon>Hygrophila</taxon>
        <taxon>Lymnaeoidea</taxon>
        <taxon>Lymnaeidae</taxon>
        <taxon>Lymnaea</taxon>
    </lineage>
</organism>
<evidence type="ECO:0000259" key="9">
    <source>
        <dbReference type="Pfam" id="PF07156"/>
    </source>
</evidence>
<keyword evidence="4 8" id="KW-0732">Signal</keyword>
<keyword evidence="6" id="KW-0560">Oxidoreductase</keyword>
<feature type="chain" id="PRO_5043550658" description="Prenylcysteine lyase domain-containing protein" evidence="8">
    <location>
        <begin position="25"/>
        <end position="511"/>
    </location>
</feature>
<dbReference type="Pfam" id="PF13450">
    <property type="entry name" value="NAD_binding_8"/>
    <property type="match status" value="1"/>
</dbReference>
<dbReference type="AlphaFoldDB" id="A0AAV2HER5"/>
<keyword evidence="5" id="KW-0274">FAD</keyword>
<evidence type="ECO:0000256" key="8">
    <source>
        <dbReference type="SAM" id="SignalP"/>
    </source>
</evidence>
<proteinExistence type="inferred from homology"/>
<evidence type="ECO:0000256" key="5">
    <source>
        <dbReference type="ARBA" id="ARBA00022827"/>
    </source>
</evidence>
<evidence type="ECO:0000256" key="7">
    <source>
        <dbReference type="ARBA" id="ARBA00023180"/>
    </source>
</evidence>
<accession>A0AAV2HER5</accession>
<evidence type="ECO:0000256" key="6">
    <source>
        <dbReference type="ARBA" id="ARBA00023002"/>
    </source>
</evidence>
<keyword evidence="11" id="KW-1185">Reference proteome</keyword>
<dbReference type="Gene3D" id="3.50.50.60">
    <property type="entry name" value="FAD/NAD(P)-binding domain"/>
    <property type="match status" value="1"/>
</dbReference>
<comment type="similarity">
    <text evidence="2">Belongs to the prenylcysteine oxidase family.</text>
</comment>
<protein>
    <recommendedName>
        <fullName evidence="9">Prenylcysteine lyase domain-containing protein</fullName>
    </recommendedName>
</protein>
<dbReference type="InterPro" id="IPR010795">
    <property type="entry name" value="Prenylcys_lyase"/>
</dbReference>
<comment type="cofactor">
    <cofactor evidence="1">
        <name>FAD</name>
        <dbReference type="ChEBI" id="CHEBI:57692"/>
    </cofactor>
</comment>
<gene>
    <name evidence="10" type="ORF">GSLYS_00006202001</name>
</gene>
<dbReference type="GO" id="GO:0001735">
    <property type="term" value="F:prenylcysteine oxidase activity"/>
    <property type="evidence" value="ECO:0007669"/>
    <property type="project" value="InterPro"/>
</dbReference>
<evidence type="ECO:0000313" key="11">
    <source>
        <dbReference type="Proteomes" id="UP001497497"/>
    </source>
</evidence>
<keyword evidence="3" id="KW-0285">Flavoprotein</keyword>
<dbReference type="PANTHER" id="PTHR15944">
    <property type="entry name" value="FARNESYLCYSTEINE LYASE"/>
    <property type="match status" value="1"/>
</dbReference>
<feature type="domain" description="Prenylcysteine lyase" evidence="9">
    <location>
        <begin position="126"/>
        <end position="494"/>
    </location>
</feature>
<dbReference type="Pfam" id="PF07156">
    <property type="entry name" value="Prenylcys_lyase"/>
    <property type="match status" value="1"/>
</dbReference>
<sequence length="511" mass="57436">MHKMQFLGISLSIIFYFFLSAVLCTEEDDDMLPRIGIIGAGIGGTSSAYFLRQLFGEKATIDIFEAEKVGGRTAVIKINGLNYEAGGSVIHTKNKYMVKFAEKFNKSALTHSDSFLGLYDNKGIVFETSKWAPIALAKLIWRYGFDLYTIREWTKNLVASKFDRIYEFQDKGMAFTTVDDMLRAMSEDFLNMTQHSLRDVLREVGVSQRFVDELAMAAMRANYGQTVDVHGFVGAVSLLGAEPGLWSVVNGNKEISEDLLKESKASFIEAKVLSVALMKDERGTGNIAYEVEYEETHPDKKDKTNSKEYDIVIVAAPLEGSKSKISFVDFTNPLPSISQKYHTTIAMFVQGCINKTTFNVNSQGDFPPDMLTVSPDVFFNSVGLLSSVNPEKQPDVAPEADQAVWKTFLNKVPSEEQISILFESRQDLRFVEWLAYPEYSPNMKLPPFQLYDRLYYINAVESAASAMEMSVIGSRNVALLAFNQWFNHFDKIDEIHLPVPASKTEKDNSEL</sequence>
<feature type="signal peptide" evidence="8">
    <location>
        <begin position="1"/>
        <end position="24"/>
    </location>
</feature>
<reference evidence="10 11" key="1">
    <citation type="submission" date="2024-04" db="EMBL/GenBank/DDBJ databases">
        <authorList>
            <consortium name="Genoscope - CEA"/>
            <person name="William W."/>
        </authorList>
    </citation>
    <scope>NUCLEOTIDE SEQUENCE [LARGE SCALE GENOMIC DNA]</scope>
</reference>
<dbReference type="PANTHER" id="PTHR15944:SF0">
    <property type="entry name" value="PRENYLCYSTEINE LYASE DOMAIN-CONTAINING PROTEIN"/>
    <property type="match status" value="1"/>
</dbReference>
<evidence type="ECO:0000256" key="2">
    <source>
        <dbReference type="ARBA" id="ARBA00009967"/>
    </source>
</evidence>
<evidence type="ECO:0000313" key="10">
    <source>
        <dbReference type="EMBL" id="CAL1532123.1"/>
    </source>
</evidence>
<dbReference type="GO" id="GO:0030327">
    <property type="term" value="P:prenylated protein catabolic process"/>
    <property type="evidence" value="ECO:0007669"/>
    <property type="project" value="TreeGrafter"/>
</dbReference>
<dbReference type="Proteomes" id="UP001497497">
    <property type="component" value="Unassembled WGS sequence"/>
</dbReference>